<name>A0A8S5TFA6_9CAUD</name>
<proteinExistence type="predicted"/>
<evidence type="ECO:0000313" key="1">
    <source>
        <dbReference type="EMBL" id="DAF61997.1"/>
    </source>
</evidence>
<dbReference type="EMBL" id="BK032818">
    <property type="protein sequence ID" value="DAF61997.1"/>
    <property type="molecule type" value="Genomic_DNA"/>
</dbReference>
<organism evidence="1">
    <name type="scientific">Siphoviridae sp. ctP0x5</name>
    <dbReference type="NCBI Taxonomy" id="2827863"/>
    <lineage>
        <taxon>Viruses</taxon>
        <taxon>Duplodnaviria</taxon>
        <taxon>Heunggongvirae</taxon>
        <taxon>Uroviricota</taxon>
        <taxon>Caudoviricetes</taxon>
    </lineage>
</organism>
<reference evidence="1" key="1">
    <citation type="journal article" date="2021" name="Proc. Natl. Acad. Sci. U.S.A.">
        <title>A Catalog of Tens of Thousands of Viruses from Human Metagenomes Reveals Hidden Associations with Chronic Diseases.</title>
        <authorList>
            <person name="Tisza M.J."/>
            <person name="Buck C.B."/>
        </authorList>
    </citation>
    <scope>NUCLEOTIDE SEQUENCE</scope>
    <source>
        <strain evidence="1">CtP0x5</strain>
    </source>
</reference>
<sequence length="93" mass="11197">MSRWLYDPETDSRNGKEFTYNSPIHENDTLFNGFSYKEVMDVVIANYGHDITEKQFDKAFKEFMDIRIEDMKENLIMCKANMLKEIRMERQVD</sequence>
<accession>A0A8S5TFA6</accession>
<protein>
    <submittedName>
        <fullName evidence="1">Clr5 domain protein</fullName>
    </submittedName>
</protein>